<dbReference type="Gene3D" id="3.40.225.10">
    <property type="entry name" value="Class II aldolase/adducin N-terminal domain"/>
    <property type="match status" value="1"/>
</dbReference>
<dbReference type="AlphaFoldDB" id="C8PDX0"/>
<dbReference type="GO" id="GO:0005829">
    <property type="term" value="C:cytosol"/>
    <property type="evidence" value="ECO:0007669"/>
    <property type="project" value="TreeGrafter"/>
</dbReference>
<dbReference type="PANTHER" id="PTHR22789:SF0">
    <property type="entry name" value="3-OXO-TETRONATE 4-PHOSPHATE DECARBOXYLASE-RELATED"/>
    <property type="match status" value="1"/>
</dbReference>
<keyword evidence="2" id="KW-0456">Lyase</keyword>
<feature type="domain" description="Class II aldolase/adducin N-terminal" evidence="3">
    <location>
        <begin position="7"/>
        <end position="184"/>
    </location>
</feature>
<dbReference type="GO" id="GO:0046872">
    <property type="term" value="F:metal ion binding"/>
    <property type="evidence" value="ECO:0007669"/>
    <property type="project" value="UniProtKB-KW"/>
</dbReference>
<dbReference type="SUPFAM" id="SSF53639">
    <property type="entry name" value="AraD/HMP-PK domain-like"/>
    <property type="match status" value="1"/>
</dbReference>
<dbReference type="RefSeq" id="WP_005869054.1">
    <property type="nucleotide sequence ID" value="NZ_ACYG01000005.1"/>
</dbReference>
<dbReference type="SMART" id="SM01007">
    <property type="entry name" value="Aldolase_II"/>
    <property type="match status" value="1"/>
</dbReference>
<evidence type="ECO:0000313" key="4">
    <source>
        <dbReference type="EMBL" id="EEV18843.1"/>
    </source>
</evidence>
<dbReference type="Pfam" id="PF00596">
    <property type="entry name" value="Aldolase_II"/>
    <property type="match status" value="1"/>
</dbReference>
<sequence length="186" mass="22064">MDEYYYEILRKISLSMFRDRLFGIFHGSISAKIKENQFLINKKDAIFDSLDRDDFITLFSKKDYRWQDASIDSDIHINIYKNIKEAKFVTYATPPYLVAYTLEHDFILPRDYFGASKFKRIEIYDPKSYDDWHERAPYEICNYMINENSDIMVIRGYGVFAHARSAQQMAKKIAILEMSSKLLLLS</sequence>
<dbReference type="EMBL" id="ACYG01000005">
    <property type="protein sequence ID" value="EEV18843.1"/>
    <property type="molecule type" value="Genomic_DNA"/>
</dbReference>
<protein>
    <recommendedName>
        <fullName evidence="3">Class II aldolase/adducin N-terminal domain-containing protein</fullName>
    </recommendedName>
</protein>
<gene>
    <name evidence="4" type="ORF">CAMGR0001_2319</name>
</gene>
<evidence type="ECO:0000256" key="1">
    <source>
        <dbReference type="ARBA" id="ARBA00022723"/>
    </source>
</evidence>
<dbReference type="InterPro" id="IPR050197">
    <property type="entry name" value="Aldolase_class_II_sugar_metab"/>
</dbReference>
<dbReference type="GO" id="GO:0019323">
    <property type="term" value="P:pentose catabolic process"/>
    <property type="evidence" value="ECO:0007669"/>
    <property type="project" value="TreeGrafter"/>
</dbReference>
<comment type="caution">
    <text evidence="4">The sequence shown here is derived from an EMBL/GenBank/DDBJ whole genome shotgun (WGS) entry which is preliminary data.</text>
</comment>
<dbReference type="InterPro" id="IPR001303">
    <property type="entry name" value="Aldolase_II/adducin_N"/>
</dbReference>
<accession>C8PDX0</accession>
<dbReference type="Proteomes" id="UP000005709">
    <property type="component" value="Unassembled WGS sequence"/>
</dbReference>
<dbReference type="NCBIfam" id="NF004492">
    <property type="entry name" value="PRK05834.1"/>
    <property type="match status" value="1"/>
</dbReference>
<evidence type="ECO:0000259" key="3">
    <source>
        <dbReference type="SMART" id="SM01007"/>
    </source>
</evidence>
<evidence type="ECO:0000256" key="2">
    <source>
        <dbReference type="ARBA" id="ARBA00023239"/>
    </source>
</evidence>
<keyword evidence="1" id="KW-0479">Metal-binding</keyword>
<dbReference type="eggNOG" id="COG0235">
    <property type="taxonomic scope" value="Bacteria"/>
</dbReference>
<dbReference type="GO" id="GO:0016832">
    <property type="term" value="F:aldehyde-lyase activity"/>
    <property type="evidence" value="ECO:0007669"/>
    <property type="project" value="TreeGrafter"/>
</dbReference>
<proteinExistence type="predicted"/>
<reference evidence="4 5" key="1">
    <citation type="submission" date="2009-07" db="EMBL/GenBank/DDBJ databases">
        <authorList>
            <person name="Madupu R."/>
            <person name="Sebastian Y."/>
            <person name="Durkin A.S."/>
            <person name="Torralba M."/>
            <person name="Methe B."/>
            <person name="Sutton G.G."/>
            <person name="Strausberg R.L."/>
            <person name="Nelson K.E."/>
        </authorList>
    </citation>
    <scope>NUCLEOTIDE SEQUENCE [LARGE SCALE GENOMIC DNA]</scope>
    <source>
        <strain evidence="4 5">RM3268</strain>
    </source>
</reference>
<dbReference type="InterPro" id="IPR036409">
    <property type="entry name" value="Aldolase_II/adducin_N_sf"/>
</dbReference>
<name>C8PDX0_9BACT</name>
<dbReference type="STRING" id="824.CGRAC_1284"/>
<dbReference type="OrthoDB" id="5344510at2"/>
<organism evidence="4 5">
    <name type="scientific">Campylobacter gracilis RM3268</name>
    <dbReference type="NCBI Taxonomy" id="553220"/>
    <lineage>
        <taxon>Bacteria</taxon>
        <taxon>Pseudomonadati</taxon>
        <taxon>Campylobacterota</taxon>
        <taxon>Epsilonproteobacteria</taxon>
        <taxon>Campylobacterales</taxon>
        <taxon>Campylobacteraceae</taxon>
        <taxon>Campylobacter</taxon>
    </lineage>
</organism>
<evidence type="ECO:0000313" key="5">
    <source>
        <dbReference type="Proteomes" id="UP000005709"/>
    </source>
</evidence>
<keyword evidence="5" id="KW-1185">Reference proteome</keyword>
<dbReference type="PANTHER" id="PTHR22789">
    <property type="entry name" value="FUCULOSE PHOSPHATE ALDOLASE"/>
    <property type="match status" value="1"/>
</dbReference>